<evidence type="ECO:0000256" key="9">
    <source>
        <dbReference type="PIRSR" id="PIRSR600821-52"/>
    </source>
</evidence>
<keyword evidence="12" id="KW-1185">Reference proteome</keyword>
<dbReference type="Pfam" id="PF01168">
    <property type="entry name" value="Ala_racemase_N"/>
    <property type="match status" value="1"/>
</dbReference>
<feature type="domain" description="Alanine racemase C-terminal" evidence="10">
    <location>
        <begin position="233"/>
        <end position="359"/>
    </location>
</feature>
<proteinExistence type="inferred from homology"/>
<dbReference type="PANTHER" id="PTHR30511">
    <property type="entry name" value="ALANINE RACEMASE"/>
    <property type="match status" value="1"/>
</dbReference>
<dbReference type="GO" id="GO:0030632">
    <property type="term" value="P:D-alanine biosynthetic process"/>
    <property type="evidence" value="ECO:0007669"/>
    <property type="project" value="UniProtKB-UniRule"/>
</dbReference>
<dbReference type="RefSeq" id="WP_160618661.1">
    <property type="nucleotide sequence ID" value="NZ_CP047652.1"/>
</dbReference>
<evidence type="ECO:0000259" key="10">
    <source>
        <dbReference type="SMART" id="SM01005"/>
    </source>
</evidence>
<dbReference type="UniPathway" id="UPA00042">
    <property type="reaction ID" value="UER00497"/>
</dbReference>
<dbReference type="KEGG" id="bomb:GT348_04275"/>
<keyword evidence="5 7" id="KW-0663">Pyridoxal phosphate</keyword>
<dbReference type="GO" id="GO:0008784">
    <property type="term" value="F:alanine racemase activity"/>
    <property type="evidence" value="ECO:0007669"/>
    <property type="project" value="UniProtKB-UniRule"/>
</dbReference>
<name>A0A6P1NAA9_9PROT</name>
<dbReference type="InterPro" id="IPR009006">
    <property type="entry name" value="Ala_racemase/Decarboxylase_C"/>
</dbReference>
<reference evidence="11 12" key="1">
    <citation type="submission" date="2020-01" db="EMBL/GenBank/DDBJ databases">
        <title>Genome sequencing of strain KACC 21507.</title>
        <authorList>
            <person name="Heo J."/>
            <person name="Kim S.-J."/>
            <person name="Kim J.-S."/>
            <person name="Hong S.-B."/>
            <person name="Kwon S.-W."/>
        </authorList>
    </citation>
    <scope>NUCLEOTIDE SEQUENCE [LARGE SCALE GENOMIC DNA]</scope>
    <source>
        <strain evidence="11 12">KACC 21507</strain>
    </source>
</reference>
<evidence type="ECO:0000313" key="11">
    <source>
        <dbReference type="EMBL" id="QHI95585.1"/>
    </source>
</evidence>
<comment type="similarity">
    <text evidence="3 7">Belongs to the alanine racemase family.</text>
</comment>
<dbReference type="Gene3D" id="2.40.37.10">
    <property type="entry name" value="Lyase, Ornithine Decarboxylase, Chain A, domain 1"/>
    <property type="match status" value="1"/>
</dbReference>
<dbReference type="InterPro" id="IPR001608">
    <property type="entry name" value="Ala_racemase_N"/>
</dbReference>
<dbReference type="GO" id="GO:0005829">
    <property type="term" value="C:cytosol"/>
    <property type="evidence" value="ECO:0007669"/>
    <property type="project" value="TreeGrafter"/>
</dbReference>
<evidence type="ECO:0000256" key="3">
    <source>
        <dbReference type="ARBA" id="ARBA00007880"/>
    </source>
</evidence>
<comment type="function">
    <text evidence="7">Catalyzes the interconversion of L-alanine and D-alanine. May also act on other amino acids.</text>
</comment>
<comment type="cofactor">
    <cofactor evidence="2 7 8">
        <name>pyridoxal 5'-phosphate</name>
        <dbReference type="ChEBI" id="CHEBI:597326"/>
    </cofactor>
</comment>
<dbReference type="NCBIfam" id="TIGR00492">
    <property type="entry name" value="alr"/>
    <property type="match status" value="1"/>
</dbReference>
<dbReference type="InterPro" id="IPR020622">
    <property type="entry name" value="Ala_racemase_pyridoxalP-BS"/>
</dbReference>
<dbReference type="SMART" id="SM01005">
    <property type="entry name" value="Ala_racemase_C"/>
    <property type="match status" value="1"/>
</dbReference>
<dbReference type="Proteomes" id="UP000463975">
    <property type="component" value="Chromosome"/>
</dbReference>
<gene>
    <name evidence="11" type="primary">alr</name>
    <name evidence="11" type="ORF">GT348_04275</name>
</gene>
<dbReference type="PRINTS" id="PR00992">
    <property type="entry name" value="ALARACEMASE"/>
</dbReference>
<dbReference type="InterPro" id="IPR029066">
    <property type="entry name" value="PLP-binding_barrel"/>
</dbReference>
<dbReference type="EMBL" id="CP047652">
    <property type="protein sequence ID" value="QHI95585.1"/>
    <property type="molecule type" value="Genomic_DNA"/>
</dbReference>
<dbReference type="GO" id="GO:0030170">
    <property type="term" value="F:pyridoxal phosphate binding"/>
    <property type="evidence" value="ECO:0007669"/>
    <property type="project" value="UniProtKB-UniRule"/>
</dbReference>
<evidence type="ECO:0000256" key="1">
    <source>
        <dbReference type="ARBA" id="ARBA00000316"/>
    </source>
</evidence>
<dbReference type="Pfam" id="PF00842">
    <property type="entry name" value="Ala_racemase_C"/>
    <property type="match status" value="1"/>
</dbReference>
<evidence type="ECO:0000256" key="5">
    <source>
        <dbReference type="ARBA" id="ARBA00022898"/>
    </source>
</evidence>
<dbReference type="AlphaFoldDB" id="A0A6P1NAA9"/>
<evidence type="ECO:0000256" key="2">
    <source>
        <dbReference type="ARBA" id="ARBA00001933"/>
    </source>
</evidence>
<dbReference type="PROSITE" id="PS00395">
    <property type="entry name" value="ALANINE_RACEMASE"/>
    <property type="match status" value="1"/>
</dbReference>
<dbReference type="InterPro" id="IPR000821">
    <property type="entry name" value="Ala_racemase"/>
</dbReference>
<dbReference type="SUPFAM" id="SSF50621">
    <property type="entry name" value="Alanine racemase C-terminal domain-like"/>
    <property type="match status" value="1"/>
</dbReference>
<dbReference type="HAMAP" id="MF_01201">
    <property type="entry name" value="Ala_racemase"/>
    <property type="match status" value="1"/>
</dbReference>
<keyword evidence="6 7" id="KW-0413">Isomerase</keyword>
<dbReference type="Gene3D" id="3.20.20.10">
    <property type="entry name" value="Alanine racemase"/>
    <property type="match status" value="1"/>
</dbReference>
<feature type="active site" description="Proton acceptor; specific for L-alanine" evidence="7">
    <location>
        <position position="254"/>
    </location>
</feature>
<evidence type="ECO:0000256" key="7">
    <source>
        <dbReference type="HAMAP-Rule" id="MF_01201"/>
    </source>
</evidence>
<dbReference type="PANTHER" id="PTHR30511:SF0">
    <property type="entry name" value="ALANINE RACEMASE, CATABOLIC-RELATED"/>
    <property type="match status" value="1"/>
</dbReference>
<comment type="catalytic activity">
    <reaction evidence="1 7">
        <text>L-alanine = D-alanine</text>
        <dbReference type="Rhea" id="RHEA:20249"/>
        <dbReference type="ChEBI" id="CHEBI:57416"/>
        <dbReference type="ChEBI" id="CHEBI:57972"/>
        <dbReference type="EC" id="5.1.1.1"/>
    </reaction>
</comment>
<feature type="binding site" evidence="7 9">
    <location>
        <position position="302"/>
    </location>
    <ligand>
        <name>substrate</name>
    </ligand>
</feature>
<evidence type="ECO:0000256" key="6">
    <source>
        <dbReference type="ARBA" id="ARBA00023235"/>
    </source>
</evidence>
<comment type="pathway">
    <text evidence="7">Amino-acid biosynthesis; D-alanine biosynthesis; D-alanine from L-alanine: step 1/1.</text>
</comment>
<evidence type="ECO:0000313" key="12">
    <source>
        <dbReference type="Proteomes" id="UP000463975"/>
    </source>
</evidence>
<feature type="active site" description="Proton acceptor; specific for D-alanine" evidence="7">
    <location>
        <position position="40"/>
    </location>
</feature>
<sequence>MEYNFESNAARLTIDLSALRQNYVKLRSLAHNAECGAVLKANAYGLGIEPVAETLSGYVDSFFVALPKEGVQLKKITPKARIFVLNGFLLGQGDYLAEEGLIPVINTLSQAKEWLEICRLRKKAFPAALQFDTGMSRFGLSEQDIKQEKWLKELPLIVVMSHLACADIAEHPANEAQKKLFDELSSYFPKIPRSLSASSGIFLGQDYHYDLVRPGAALYGIAPQKGFQPFSQVVTLEAPICQIRQISKGASVGYGLTWQAQKETKLATIGIGYADGLFRYLSSKGSFWLHNKALPIIGRVSMDSVTVDIGQLETVKLEEGDYVAILGPNQNLDQLAASADTIGYEILTSLGHRFDRIYRN</sequence>
<organism evidence="11 12">
    <name type="scientific">Aristophania vespae</name>
    <dbReference type="NCBI Taxonomy" id="2697033"/>
    <lineage>
        <taxon>Bacteria</taxon>
        <taxon>Pseudomonadati</taxon>
        <taxon>Pseudomonadota</taxon>
        <taxon>Alphaproteobacteria</taxon>
        <taxon>Acetobacterales</taxon>
        <taxon>Acetobacteraceae</taxon>
        <taxon>Aristophania</taxon>
    </lineage>
</organism>
<dbReference type="SUPFAM" id="SSF51419">
    <property type="entry name" value="PLP-binding barrel"/>
    <property type="match status" value="1"/>
</dbReference>
<dbReference type="InterPro" id="IPR011079">
    <property type="entry name" value="Ala_racemase_C"/>
</dbReference>
<dbReference type="EC" id="5.1.1.1" evidence="4 7"/>
<evidence type="ECO:0000256" key="4">
    <source>
        <dbReference type="ARBA" id="ARBA00013089"/>
    </source>
</evidence>
<dbReference type="CDD" id="cd00430">
    <property type="entry name" value="PLPDE_III_AR"/>
    <property type="match status" value="1"/>
</dbReference>
<accession>A0A6P1NAA9</accession>
<feature type="modified residue" description="N6-(pyridoxal phosphate)lysine" evidence="7 8">
    <location>
        <position position="40"/>
    </location>
</feature>
<evidence type="ECO:0000256" key="8">
    <source>
        <dbReference type="PIRSR" id="PIRSR600821-50"/>
    </source>
</evidence>
<feature type="binding site" evidence="7 9">
    <location>
        <position position="137"/>
    </location>
    <ligand>
        <name>substrate</name>
    </ligand>
</feature>
<protein>
    <recommendedName>
        <fullName evidence="4 7">Alanine racemase</fullName>
        <ecNumber evidence="4 7">5.1.1.1</ecNumber>
    </recommendedName>
</protein>